<dbReference type="NCBIfam" id="TIGR00306">
    <property type="entry name" value="apgM"/>
    <property type="match status" value="1"/>
</dbReference>
<dbReference type="InterPro" id="IPR004456">
    <property type="entry name" value="Pglycerate_mutase_ApgM"/>
</dbReference>
<dbReference type="GO" id="GO:0004619">
    <property type="term" value="F:phosphoglycerate mutase activity"/>
    <property type="evidence" value="ECO:0007669"/>
    <property type="project" value="UniProtKB-EC"/>
</dbReference>
<organism evidence="7 8">
    <name type="scientific">Candidatus Nitrosomarinus catalinensis</name>
    <dbReference type="NCBI Taxonomy" id="1898749"/>
    <lineage>
        <taxon>Archaea</taxon>
        <taxon>Nitrososphaerota</taxon>
        <taxon>Nitrososphaeria</taxon>
        <taxon>Nitrosopumilales</taxon>
        <taxon>Nitrosopumilaceae</taxon>
        <taxon>Candidatus Nitrosomarinus</taxon>
    </lineage>
</organism>
<comment type="catalytic activity">
    <reaction evidence="1">
        <text>(2R)-2-phosphoglycerate = (2R)-3-phosphoglycerate</text>
        <dbReference type="Rhea" id="RHEA:15901"/>
        <dbReference type="ChEBI" id="CHEBI:58272"/>
        <dbReference type="ChEBI" id="CHEBI:58289"/>
        <dbReference type="EC" id="5.4.2.12"/>
    </reaction>
</comment>
<proteinExistence type="inferred from homology"/>
<dbReference type="CDD" id="cd16011">
    <property type="entry name" value="iPGM_like"/>
    <property type="match status" value="1"/>
</dbReference>
<dbReference type="PANTHER" id="PTHR31209">
    <property type="entry name" value="COFACTOR-INDEPENDENT PHOSPHOGLYCERATE MUTASE"/>
    <property type="match status" value="1"/>
</dbReference>
<name>A0A2Z2HL84_9ARCH</name>
<dbReference type="InterPro" id="IPR042253">
    <property type="entry name" value="Pglycerate_mutase_ApgM_sf"/>
</dbReference>
<protein>
    <submittedName>
        <fullName evidence="7">2,3-bisphosphoglycerate-independent phosphoglycerate mutase 1</fullName>
        <ecNumber evidence="7">5.4.2.12</ecNumber>
    </submittedName>
</protein>
<comment type="pathway">
    <text evidence="3">Carbohydrate degradation.</text>
</comment>
<dbReference type="Pfam" id="PF10143">
    <property type="entry name" value="PhosphMutase"/>
    <property type="match status" value="1"/>
</dbReference>
<comment type="similarity">
    <text evidence="4">Belongs to the BPG-independent phosphoglycerate mutase family. A-PGAM subfamily.</text>
</comment>
<dbReference type="EC" id="5.4.2.12" evidence="7"/>
<evidence type="ECO:0000256" key="3">
    <source>
        <dbReference type="ARBA" id="ARBA00004921"/>
    </source>
</evidence>
<dbReference type="Gene3D" id="3.30.70.2130">
    <property type="entry name" value="Metalloenzyme domain"/>
    <property type="match status" value="1"/>
</dbReference>
<keyword evidence="7" id="KW-0413">Isomerase</keyword>
<accession>A0A2Z2HL84</accession>
<dbReference type="PANTHER" id="PTHR31209:SF0">
    <property type="entry name" value="METALLOENZYME DOMAIN-CONTAINING PROTEIN"/>
    <property type="match status" value="1"/>
</dbReference>
<evidence type="ECO:0000256" key="4">
    <source>
        <dbReference type="ARBA" id="ARBA00005524"/>
    </source>
</evidence>
<evidence type="ECO:0000256" key="5">
    <source>
        <dbReference type="ARBA" id="ARBA00023152"/>
    </source>
</evidence>
<dbReference type="GO" id="GO:0006096">
    <property type="term" value="P:glycolytic process"/>
    <property type="evidence" value="ECO:0007669"/>
    <property type="project" value="UniProtKB-KW"/>
</dbReference>
<sequence length="425" mass="46361">MIYVLLDGVGDLPHPDLDGKTPLEAANTPTLDKIASNGTIGEVISVGKGIAPESDIAVFNMLGYKFDHADYAGRGVIEAIGVGIDFKDGDLALRGNYSTLDENEIITDRRAGRHIEKEDADGIAKELEEKIQFSIPDTKIVVAPTIGHRVTVRIRAPSKKLSSRITNTDPAYSNIGGMGVAKAVGDFLKVEKCLPLEDIEDAKITSNLVNEFSEQSIKIMKDSGINKKRKEQNKKELSCILLRDAGNKYPDVPPINEKHEMKFSCIVDMPVELGISEVLKMKAFEAGGLTDYEEKAKVAAKSMETHNAIYVHLKGPDEFGHDGDAIGKMKNIEEIDQRFFKTLVENIDSSNVAIIISADHSTPCINKGHSDDPVPVVVSADFIKNDGTTRMTEEQAKKGSIGLLQGAEVVTKSLELIRSQIKPNH</sequence>
<gene>
    <name evidence="7" type="primary">apgM1</name>
    <name evidence="7" type="ORF">NMSP_1136</name>
</gene>
<dbReference type="AlphaFoldDB" id="A0A2Z2HL84"/>
<dbReference type="EMBL" id="CP021324">
    <property type="protein sequence ID" value="ARS64752.1"/>
    <property type="molecule type" value="Genomic_DNA"/>
</dbReference>
<dbReference type="Pfam" id="PF01676">
    <property type="entry name" value="Metalloenzyme"/>
    <property type="match status" value="1"/>
</dbReference>
<dbReference type="InterPro" id="IPR006124">
    <property type="entry name" value="Metalloenzyme"/>
</dbReference>
<evidence type="ECO:0000313" key="7">
    <source>
        <dbReference type="EMBL" id="ARS64752.1"/>
    </source>
</evidence>
<dbReference type="GO" id="GO:0046872">
    <property type="term" value="F:metal ion binding"/>
    <property type="evidence" value="ECO:0007669"/>
    <property type="project" value="InterPro"/>
</dbReference>
<evidence type="ECO:0000313" key="8">
    <source>
        <dbReference type="Proteomes" id="UP000249949"/>
    </source>
</evidence>
<keyword evidence="8" id="KW-1185">Reference proteome</keyword>
<keyword evidence="5" id="KW-0324">Glycolysis</keyword>
<evidence type="ECO:0000256" key="1">
    <source>
        <dbReference type="ARBA" id="ARBA00000370"/>
    </source>
</evidence>
<dbReference type="InterPro" id="IPR017850">
    <property type="entry name" value="Alkaline_phosphatase_core_sf"/>
</dbReference>
<comment type="function">
    <text evidence="2">Catalyzes the interconversion of 2-phosphoglycerate and 3-phosphoglycerate.</text>
</comment>
<evidence type="ECO:0000259" key="6">
    <source>
        <dbReference type="Pfam" id="PF01676"/>
    </source>
</evidence>
<dbReference type="Proteomes" id="UP000249949">
    <property type="component" value="Chromosome"/>
</dbReference>
<dbReference type="SUPFAM" id="SSF53649">
    <property type="entry name" value="Alkaline phosphatase-like"/>
    <property type="match status" value="1"/>
</dbReference>
<dbReference type="PIRSF" id="PIRSF006392">
    <property type="entry name" value="IPGAM_arch"/>
    <property type="match status" value="1"/>
</dbReference>
<feature type="domain" description="Metalloenzyme" evidence="6">
    <location>
        <begin position="4"/>
        <end position="402"/>
    </location>
</feature>
<reference evidence="7 8" key="1">
    <citation type="journal article" date="2017" name="Environ. Microbiol.">
        <title>Genome and epigenome of a novel marine Thaumarchaeota strain suggest viral infection, phosphorothioation DNA modification and multiple restriction systems.</title>
        <authorList>
            <person name="Ahlgren N.A."/>
            <person name="Chen Y."/>
            <person name="Needham D.M."/>
            <person name="Parada A.E."/>
            <person name="Sachdeva R."/>
            <person name="Trinh V."/>
            <person name="Chen T."/>
            <person name="Fuhrman J.A."/>
        </authorList>
    </citation>
    <scope>NUCLEOTIDE SEQUENCE [LARGE SCALE GENOMIC DNA]</scope>
    <source>
        <strain evidence="7 8">SPOT01</strain>
    </source>
</reference>
<dbReference type="Gene3D" id="3.40.720.10">
    <property type="entry name" value="Alkaline Phosphatase, subunit A"/>
    <property type="match status" value="2"/>
</dbReference>
<dbReference type="KEGG" id="nct:NMSP_1136"/>
<evidence type="ECO:0000256" key="2">
    <source>
        <dbReference type="ARBA" id="ARBA00002315"/>
    </source>
</evidence>